<dbReference type="Proteomes" id="UP001649381">
    <property type="component" value="Unassembled WGS sequence"/>
</dbReference>
<dbReference type="RefSeq" id="WP_236337856.1">
    <property type="nucleotide sequence ID" value="NZ_JAKIJS010000001.1"/>
</dbReference>
<dbReference type="PANTHER" id="PTHR43191">
    <property type="entry name" value="RRNA METHYLTRANSFERASE 3"/>
    <property type="match status" value="1"/>
</dbReference>
<protein>
    <submittedName>
        <fullName evidence="5">RNA methyltransferase</fullName>
    </submittedName>
</protein>
<dbReference type="Gene3D" id="3.40.1280.10">
    <property type="match status" value="1"/>
</dbReference>
<dbReference type="InterPro" id="IPR013123">
    <property type="entry name" value="SpoU_subst-bd"/>
</dbReference>
<dbReference type="InterPro" id="IPR053888">
    <property type="entry name" value="MRM3-like_sub_bind"/>
</dbReference>
<dbReference type="InterPro" id="IPR029028">
    <property type="entry name" value="Alpha/beta_knot_MTases"/>
</dbReference>
<feature type="domain" description="RNA 2-O ribose methyltransferase substrate binding" evidence="4">
    <location>
        <begin position="31"/>
        <end position="100"/>
    </location>
</feature>
<dbReference type="InterPro" id="IPR029026">
    <property type="entry name" value="tRNA_m1G_MTases_N"/>
</dbReference>
<organism evidence="5 6">
    <name type="scientific">Pseudalkalibacillus berkeleyi</name>
    <dbReference type="NCBI Taxonomy" id="1069813"/>
    <lineage>
        <taxon>Bacteria</taxon>
        <taxon>Bacillati</taxon>
        <taxon>Bacillota</taxon>
        <taxon>Bacilli</taxon>
        <taxon>Bacillales</taxon>
        <taxon>Fictibacillaceae</taxon>
        <taxon>Pseudalkalibacillus</taxon>
    </lineage>
</organism>
<evidence type="ECO:0000259" key="4">
    <source>
        <dbReference type="SMART" id="SM00967"/>
    </source>
</evidence>
<dbReference type="SUPFAM" id="SSF55315">
    <property type="entry name" value="L30e-like"/>
    <property type="match status" value="1"/>
</dbReference>
<evidence type="ECO:0000256" key="3">
    <source>
        <dbReference type="ARBA" id="ARBA00022679"/>
    </source>
</evidence>
<dbReference type="EMBL" id="JAKIJS010000001">
    <property type="protein sequence ID" value="MCF6138173.1"/>
    <property type="molecule type" value="Genomic_DNA"/>
</dbReference>
<gene>
    <name evidence="5" type="ORF">L2716_10600</name>
</gene>
<evidence type="ECO:0000313" key="6">
    <source>
        <dbReference type="Proteomes" id="UP001649381"/>
    </source>
</evidence>
<dbReference type="Pfam" id="PF00588">
    <property type="entry name" value="SpoU_methylase"/>
    <property type="match status" value="1"/>
</dbReference>
<comment type="caution">
    <text evidence="5">The sequence shown here is derived from an EMBL/GenBank/DDBJ whole genome shotgun (WGS) entry which is preliminary data.</text>
</comment>
<dbReference type="SUPFAM" id="SSF75217">
    <property type="entry name" value="alpha/beta knot"/>
    <property type="match status" value="1"/>
</dbReference>
<evidence type="ECO:0000313" key="5">
    <source>
        <dbReference type="EMBL" id="MCF6138173.1"/>
    </source>
</evidence>
<keyword evidence="3" id="KW-0808">Transferase</keyword>
<dbReference type="GO" id="GO:0032259">
    <property type="term" value="P:methylation"/>
    <property type="evidence" value="ECO:0007669"/>
    <property type="project" value="UniProtKB-KW"/>
</dbReference>
<reference evidence="5 6" key="1">
    <citation type="submission" date="2022-01" db="EMBL/GenBank/DDBJ databases">
        <title>Alkalihalobacillus sp. EGI L200015, a novel bacterium isolated from a salt lake sediment.</title>
        <authorList>
            <person name="Gao L."/>
            <person name="Fang B.-Z."/>
            <person name="Li W.-J."/>
        </authorList>
    </citation>
    <scope>NUCLEOTIDE SEQUENCE [LARGE SCALE GENOMIC DNA]</scope>
    <source>
        <strain evidence="5 6">KCTC 12718</strain>
    </source>
</reference>
<accession>A0ABS9H2Z2</accession>
<dbReference type="CDD" id="cd18095">
    <property type="entry name" value="SpoU-like_rRNA-MTase"/>
    <property type="match status" value="1"/>
</dbReference>
<dbReference type="Pfam" id="PF22435">
    <property type="entry name" value="MRM3-like_sub_bind"/>
    <property type="match status" value="1"/>
</dbReference>
<dbReference type="InterPro" id="IPR051259">
    <property type="entry name" value="rRNA_Methyltransferase"/>
</dbReference>
<dbReference type="SMART" id="SM00967">
    <property type="entry name" value="SpoU_sub_bind"/>
    <property type="match status" value="1"/>
</dbReference>
<name>A0ABS9H2Z2_9BACL</name>
<dbReference type="GO" id="GO:0008168">
    <property type="term" value="F:methyltransferase activity"/>
    <property type="evidence" value="ECO:0007669"/>
    <property type="project" value="UniProtKB-KW"/>
</dbReference>
<dbReference type="InterPro" id="IPR029064">
    <property type="entry name" value="Ribosomal_eL30-like_sf"/>
</dbReference>
<evidence type="ECO:0000256" key="2">
    <source>
        <dbReference type="ARBA" id="ARBA00022603"/>
    </source>
</evidence>
<dbReference type="InterPro" id="IPR001537">
    <property type="entry name" value="SpoU_MeTrfase"/>
</dbReference>
<proteinExistence type="inferred from homology"/>
<dbReference type="Gene3D" id="3.30.1330.30">
    <property type="match status" value="1"/>
</dbReference>
<keyword evidence="2 5" id="KW-0489">Methyltransferase</keyword>
<comment type="similarity">
    <text evidence="1">Belongs to the class IV-like SAM-binding methyltransferase superfamily. RNA methyltransferase TrmH family.</text>
</comment>
<sequence>MNRITSPKNGRVKEWKKLKNRKGREKAGSFIIEGPHLIEEALQHHAEVTDLIIEETFRIPSEWHTGNVTTWLTNDEVIKELTETETPQGIVAIVKFQKQDLTLNKNGTYILIDGIQDPGNLGTIIRTGDSAGVDAVILGEGTVDLFNSKVLRSTQGSIFHLPVIKGDLKNWIPRLKEEGVKVYGTALEGGIPYTSEKPDGSYAILFGNEAKGVQSELLEQTDQNLYVPIYGNAESLNVAVAAGILLYGLKLQE</sequence>
<keyword evidence="6" id="KW-1185">Reference proteome</keyword>
<dbReference type="PANTHER" id="PTHR43191:SF2">
    <property type="entry name" value="RRNA METHYLTRANSFERASE 3, MITOCHONDRIAL"/>
    <property type="match status" value="1"/>
</dbReference>
<evidence type="ECO:0000256" key="1">
    <source>
        <dbReference type="ARBA" id="ARBA00007228"/>
    </source>
</evidence>